<keyword evidence="4" id="KW-0808">Transferase</keyword>
<evidence type="ECO:0000256" key="3">
    <source>
        <dbReference type="ARBA" id="ARBA00022553"/>
    </source>
</evidence>
<keyword evidence="11" id="KW-1185">Reference proteome</keyword>
<dbReference type="SUPFAM" id="SSF55874">
    <property type="entry name" value="ATPase domain of HSP90 chaperone/DNA topoisomerase II/histidine kinase"/>
    <property type="match status" value="1"/>
</dbReference>
<dbReference type="PANTHER" id="PTHR44936:SF10">
    <property type="entry name" value="SENSOR PROTEIN RSTB"/>
    <property type="match status" value="1"/>
</dbReference>
<protein>
    <recommendedName>
        <fullName evidence="2">histidine kinase</fullName>
        <ecNumber evidence="2">2.7.13.3</ecNumber>
    </recommendedName>
</protein>
<dbReference type="GO" id="GO:0005524">
    <property type="term" value="F:ATP binding"/>
    <property type="evidence" value="ECO:0007669"/>
    <property type="project" value="UniProtKB-KW"/>
</dbReference>
<feature type="transmembrane region" description="Helical" evidence="8">
    <location>
        <begin position="237"/>
        <end position="258"/>
    </location>
</feature>
<dbReference type="SMART" id="SM00387">
    <property type="entry name" value="HATPase_c"/>
    <property type="match status" value="1"/>
</dbReference>
<keyword evidence="8" id="KW-0472">Membrane</keyword>
<organism evidence="10 11">
    <name type="scientific">Paludibacter jiangxiensis</name>
    <dbReference type="NCBI Taxonomy" id="681398"/>
    <lineage>
        <taxon>Bacteria</taxon>
        <taxon>Pseudomonadati</taxon>
        <taxon>Bacteroidota</taxon>
        <taxon>Bacteroidia</taxon>
        <taxon>Bacteroidales</taxon>
        <taxon>Paludibacteraceae</taxon>
        <taxon>Paludibacter</taxon>
    </lineage>
</organism>
<evidence type="ECO:0000256" key="5">
    <source>
        <dbReference type="ARBA" id="ARBA00022741"/>
    </source>
</evidence>
<proteinExistence type="predicted"/>
<keyword evidence="5" id="KW-0547">Nucleotide-binding</keyword>
<dbReference type="InterPro" id="IPR050980">
    <property type="entry name" value="2C_sensor_his_kinase"/>
</dbReference>
<dbReference type="PANTHER" id="PTHR44936">
    <property type="entry name" value="SENSOR PROTEIN CREC"/>
    <property type="match status" value="1"/>
</dbReference>
<dbReference type="GO" id="GO:0000155">
    <property type="term" value="F:phosphorelay sensor kinase activity"/>
    <property type="evidence" value="ECO:0007669"/>
    <property type="project" value="InterPro"/>
</dbReference>
<evidence type="ECO:0000256" key="1">
    <source>
        <dbReference type="ARBA" id="ARBA00000085"/>
    </source>
</evidence>
<keyword evidence="8" id="KW-1133">Transmembrane helix</keyword>
<dbReference type="EMBL" id="BDCR01000001">
    <property type="protein sequence ID" value="GAT61679.1"/>
    <property type="molecule type" value="Genomic_DNA"/>
</dbReference>
<dbReference type="PRINTS" id="PR00344">
    <property type="entry name" value="BCTRLSENSOR"/>
</dbReference>
<keyword evidence="3" id="KW-0597">Phosphoprotein</keyword>
<dbReference type="AlphaFoldDB" id="A0A170YBZ9"/>
<dbReference type="Pfam" id="PF02518">
    <property type="entry name" value="HATPase_c"/>
    <property type="match status" value="1"/>
</dbReference>
<keyword evidence="7" id="KW-0067">ATP-binding</keyword>
<dbReference type="PROSITE" id="PS50109">
    <property type="entry name" value="HIS_KIN"/>
    <property type="match status" value="1"/>
</dbReference>
<feature type="transmembrane region" description="Helical" evidence="8">
    <location>
        <begin position="106"/>
        <end position="127"/>
    </location>
</feature>
<dbReference type="InterPro" id="IPR004358">
    <property type="entry name" value="Sig_transdc_His_kin-like_C"/>
</dbReference>
<evidence type="ECO:0000313" key="11">
    <source>
        <dbReference type="Proteomes" id="UP000076586"/>
    </source>
</evidence>
<reference evidence="11" key="2">
    <citation type="journal article" date="2017" name="Genome Announc.">
        <title>Draft genome sequence of Paludibacter jiangxiensis NM7(T), a propionate-producing fermentative bacterium.</title>
        <authorList>
            <person name="Qiu Y.-L."/>
            <person name="Tourlousse D.M."/>
            <person name="Matsuura N."/>
            <person name="Ohashi A."/>
            <person name="Sekiguchi Y."/>
        </authorList>
    </citation>
    <scope>NUCLEOTIDE SEQUENCE [LARGE SCALE GENOMIC DNA]</scope>
    <source>
        <strain evidence="11">NM7</strain>
    </source>
</reference>
<dbReference type="InterPro" id="IPR003594">
    <property type="entry name" value="HATPase_dom"/>
</dbReference>
<dbReference type="STRING" id="681398.PJIAN_1262"/>
<dbReference type="Proteomes" id="UP000076586">
    <property type="component" value="Unassembled WGS sequence"/>
</dbReference>
<dbReference type="InterPro" id="IPR005467">
    <property type="entry name" value="His_kinase_dom"/>
</dbReference>
<evidence type="ECO:0000259" key="9">
    <source>
        <dbReference type="PROSITE" id="PS50109"/>
    </source>
</evidence>
<dbReference type="CDD" id="cd00082">
    <property type="entry name" value="HisKA"/>
    <property type="match status" value="1"/>
</dbReference>
<keyword evidence="6 10" id="KW-0418">Kinase</keyword>
<keyword evidence="8" id="KW-0812">Transmembrane</keyword>
<evidence type="ECO:0000256" key="7">
    <source>
        <dbReference type="ARBA" id="ARBA00022840"/>
    </source>
</evidence>
<evidence type="ECO:0000256" key="6">
    <source>
        <dbReference type="ARBA" id="ARBA00022777"/>
    </source>
</evidence>
<dbReference type="EC" id="2.7.13.3" evidence="2"/>
<evidence type="ECO:0000256" key="2">
    <source>
        <dbReference type="ARBA" id="ARBA00012438"/>
    </source>
</evidence>
<comment type="caution">
    <text evidence="10">The sequence shown here is derived from an EMBL/GenBank/DDBJ whole genome shotgun (WGS) entry which is preliminary data.</text>
</comment>
<reference evidence="11" key="1">
    <citation type="submission" date="2016-04" db="EMBL/GenBank/DDBJ databases">
        <title>Draft genome sequence of Paludibacter jiangxiensis strain NM7.</title>
        <authorList>
            <person name="Qiu Y."/>
            <person name="Matsuura N."/>
            <person name="Ohashi A."/>
            <person name="Tourlousse M.D."/>
            <person name="Sekiguchi Y."/>
        </authorList>
    </citation>
    <scope>NUCLEOTIDE SEQUENCE [LARGE SCALE GENOMIC DNA]</scope>
    <source>
        <strain evidence="11">NM7</strain>
    </source>
</reference>
<evidence type="ECO:0000313" key="10">
    <source>
        <dbReference type="EMBL" id="GAT61679.1"/>
    </source>
</evidence>
<accession>A0A170YBZ9</accession>
<evidence type="ECO:0000256" key="8">
    <source>
        <dbReference type="SAM" id="Phobius"/>
    </source>
</evidence>
<comment type="catalytic activity">
    <reaction evidence="1">
        <text>ATP + protein L-histidine = ADP + protein N-phospho-L-histidine.</text>
        <dbReference type="EC" id="2.7.13.3"/>
    </reaction>
</comment>
<dbReference type="InterPro" id="IPR036890">
    <property type="entry name" value="HATPase_C_sf"/>
</dbReference>
<dbReference type="GO" id="GO:0005886">
    <property type="term" value="C:plasma membrane"/>
    <property type="evidence" value="ECO:0007669"/>
    <property type="project" value="UniProtKB-SubCell"/>
</dbReference>
<feature type="domain" description="Histidine kinase" evidence="9">
    <location>
        <begin position="275"/>
        <end position="478"/>
    </location>
</feature>
<name>A0A170YBZ9_9BACT</name>
<sequence length="478" mass="54498">MQNYAKICRDETKIEASLVLLVKKIISIVFTRNKVGIFLFKHVQSNPTGFTNGEEIRENYLFLSSRFFLAEMRQVKKLRHVHLFYVKLAFCFLPMFNTTHRTNFRLAFIAIASAIALVSLFFTNKLVSQLANEERNKVAVWAEATRLAASADYQSDLTLVMRVLESNTTIPVVIVDGNDNYITSRNITEPSKNLNEFRHSYIASFKKKHPPIEISISPTIRQYIYYDDSILIKELAYFPYIQLGVIALFILLSFLAFAGTKRAEQNQVWVGLSKETAHQLGTPISSLMAWAELLKGRYPQDTLLPEMENDIMRLKTIAERFSKIGSKTELIPIPLNDALGDAIAYMRKRISSKVSIEVVNTTKDNSEVSLNLPLFEWVIENLCKNAIDAMDGSGSITITMSEQAKYYVIDVRDTGKGMTKSMYKMVFHPGFTTKKRGWGLGLSLAKRIVEEYHEGRIFVKQSEVGKGTTFRILLRKFN</sequence>
<dbReference type="InterPro" id="IPR003661">
    <property type="entry name" value="HisK_dim/P_dom"/>
</dbReference>
<dbReference type="Gene3D" id="3.30.565.10">
    <property type="entry name" value="Histidine kinase-like ATPase, C-terminal domain"/>
    <property type="match status" value="1"/>
</dbReference>
<evidence type="ECO:0000256" key="4">
    <source>
        <dbReference type="ARBA" id="ARBA00022679"/>
    </source>
</evidence>
<gene>
    <name evidence="10" type="ORF">PJIAN_1262</name>
</gene>